<dbReference type="SUPFAM" id="SSF51679">
    <property type="entry name" value="Bacterial luciferase-like"/>
    <property type="match status" value="1"/>
</dbReference>
<feature type="binding site" evidence="6">
    <location>
        <position position="67"/>
    </location>
    <ligand>
        <name>FMN</name>
        <dbReference type="ChEBI" id="CHEBI:58210"/>
    </ligand>
</feature>
<sequence length="391" mass="41875">MTPHTERPALMPDPDFLLAVEPVGTGAHPASWRRADSRAEDLFTAGYWVDVLVAAERAGLDAVFLPDSFALQPGGVATEKGRLDAVALAARAAAATHRIGLLPQAAVTHTEPFHLSKAVASLDFATLGRAGWEVTVSEGLEQAKAFGRKGVQSDAELWHEADEAIEVVGRLWDSWEDDAEIRDVATGRFIDRDKLHYIEFAGDNFAVKGPSITPRSPQGQPIVAIRADEGASIPVAVRRADLIRIAPPDLDAAHARRTALRGALHGADRDPDAVRVLLDLDIHLAETEDLAHTELAQLDAWAPHSAPVRLRHIGTRDSLRALLDSVRASGAADGVVLRPLAVPAALRQLGEAPLSHAGETDLAPGPRTLRDRLGLPRPVSRYATLQEGVSS</sequence>
<dbReference type="InterPro" id="IPR051260">
    <property type="entry name" value="Diverse_substr_monoxygenases"/>
</dbReference>
<reference evidence="8 9" key="1">
    <citation type="submission" date="2018-06" db="EMBL/GenBank/DDBJ databases">
        <title>Genomic Encyclopedia of Type Strains, Phase IV (KMG-IV): sequencing the most valuable type-strain genomes for metagenomic binning, comparative biology and taxonomic classification.</title>
        <authorList>
            <person name="Goeker M."/>
        </authorList>
    </citation>
    <scope>NUCLEOTIDE SEQUENCE [LARGE SCALE GENOMIC DNA]</scope>
    <source>
        <strain evidence="8 9">DSM 44599</strain>
    </source>
</reference>
<dbReference type="GO" id="GO:0004497">
    <property type="term" value="F:monooxygenase activity"/>
    <property type="evidence" value="ECO:0007669"/>
    <property type="project" value="UniProtKB-KW"/>
</dbReference>
<comment type="caution">
    <text evidence="8">The sequence shown here is derived from an EMBL/GenBank/DDBJ whole genome shotgun (WGS) entry which is preliminary data.</text>
</comment>
<evidence type="ECO:0000313" key="9">
    <source>
        <dbReference type="Proteomes" id="UP000252586"/>
    </source>
</evidence>
<dbReference type="InterPro" id="IPR011251">
    <property type="entry name" value="Luciferase-like_dom"/>
</dbReference>
<dbReference type="Proteomes" id="UP000252586">
    <property type="component" value="Unassembled WGS sequence"/>
</dbReference>
<dbReference type="Gene3D" id="3.20.20.30">
    <property type="entry name" value="Luciferase-like domain"/>
    <property type="match status" value="1"/>
</dbReference>
<accession>A0A366DJD9</accession>
<dbReference type="EMBL" id="QNRE01000006">
    <property type="protein sequence ID" value="RBO90202.1"/>
    <property type="molecule type" value="Genomic_DNA"/>
</dbReference>
<keyword evidence="2 6" id="KW-0288">FMN</keyword>
<dbReference type="InterPro" id="IPR016215">
    <property type="entry name" value="NTA_MOA"/>
</dbReference>
<gene>
    <name evidence="8" type="ORF">DFR74_10687</name>
</gene>
<evidence type="ECO:0000256" key="3">
    <source>
        <dbReference type="ARBA" id="ARBA00023002"/>
    </source>
</evidence>
<organism evidence="8 9">
    <name type="scientific">Nocardia puris</name>
    <dbReference type="NCBI Taxonomy" id="208602"/>
    <lineage>
        <taxon>Bacteria</taxon>
        <taxon>Bacillati</taxon>
        <taxon>Actinomycetota</taxon>
        <taxon>Actinomycetes</taxon>
        <taxon>Mycobacteriales</taxon>
        <taxon>Nocardiaceae</taxon>
        <taxon>Nocardia</taxon>
    </lineage>
</organism>
<dbReference type="PANTHER" id="PTHR30011">
    <property type="entry name" value="ALKANESULFONATE MONOOXYGENASE-RELATED"/>
    <property type="match status" value="1"/>
</dbReference>
<protein>
    <submittedName>
        <fullName evidence="8">Alkanesulfonate monooxygenase SsuD/methylene tetrahydromethanopterin reductase-like flavin-dependent oxidoreductase (Luciferase family)</fullName>
    </submittedName>
</protein>
<dbReference type="GO" id="GO:0016705">
    <property type="term" value="F:oxidoreductase activity, acting on paired donors, with incorporation or reduction of molecular oxygen"/>
    <property type="evidence" value="ECO:0007669"/>
    <property type="project" value="InterPro"/>
</dbReference>
<evidence type="ECO:0000313" key="8">
    <source>
        <dbReference type="EMBL" id="RBO90202.1"/>
    </source>
</evidence>
<proteinExistence type="inferred from homology"/>
<dbReference type="AlphaFoldDB" id="A0A366DJD9"/>
<evidence type="ECO:0000256" key="6">
    <source>
        <dbReference type="PIRSR" id="PIRSR000337-1"/>
    </source>
</evidence>
<dbReference type="Pfam" id="PF00296">
    <property type="entry name" value="Bac_luciferase"/>
    <property type="match status" value="1"/>
</dbReference>
<keyword evidence="4 8" id="KW-0503">Monooxygenase</keyword>
<evidence type="ECO:0000256" key="5">
    <source>
        <dbReference type="ARBA" id="ARBA00033748"/>
    </source>
</evidence>
<evidence type="ECO:0000256" key="2">
    <source>
        <dbReference type="ARBA" id="ARBA00022643"/>
    </source>
</evidence>
<evidence type="ECO:0000259" key="7">
    <source>
        <dbReference type="Pfam" id="PF00296"/>
    </source>
</evidence>
<keyword evidence="3" id="KW-0560">Oxidoreductase</keyword>
<keyword evidence="9" id="KW-1185">Reference proteome</keyword>
<name>A0A366DJD9_9NOCA</name>
<feature type="domain" description="Luciferase-like" evidence="7">
    <location>
        <begin position="37"/>
        <end position="303"/>
    </location>
</feature>
<keyword evidence="1 6" id="KW-0285">Flavoprotein</keyword>
<dbReference type="PANTHER" id="PTHR30011:SF16">
    <property type="entry name" value="C2H2 FINGER DOMAIN TRANSCRIPTION FACTOR (EUROFUNG)-RELATED"/>
    <property type="match status" value="1"/>
</dbReference>
<dbReference type="PIRSF" id="PIRSF000337">
    <property type="entry name" value="NTA_MOA"/>
    <property type="match status" value="1"/>
</dbReference>
<evidence type="ECO:0000256" key="4">
    <source>
        <dbReference type="ARBA" id="ARBA00023033"/>
    </source>
</evidence>
<dbReference type="STRING" id="1210090.GCA_001613185_04387"/>
<comment type="similarity">
    <text evidence="5">Belongs to the NtaA/SnaA/DszA monooxygenase family.</text>
</comment>
<dbReference type="InterPro" id="IPR036661">
    <property type="entry name" value="Luciferase-like_sf"/>
</dbReference>
<evidence type="ECO:0000256" key="1">
    <source>
        <dbReference type="ARBA" id="ARBA00022630"/>
    </source>
</evidence>